<dbReference type="GO" id="GO:0016192">
    <property type="term" value="P:vesicle-mediated transport"/>
    <property type="evidence" value="ECO:0007669"/>
    <property type="project" value="UniProtKB-ARBA"/>
</dbReference>
<dbReference type="GO" id="GO:0016050">
    <property type="term" value="P:vesicle organization"/>
    <property type="evidence" value="ECO:0007669"/>
    <property type="project" value="UniProtKB-ARBA"/>
</dbReference>
<dbReference type="SMART" id="SM00173">
    <property type="entry name" value="RAS"/>
    <property type="match status" value="1"/>
</dbReference>
<evidence type="ECO:0000313" key="12">
    <source>
        <dbReference type="EMBL" id="KAF2454274.1"/>
    </source>
</evidence>
<dbReference type="PANTHER" id="PTHR47978">
    <property type="match status" value="1"/>
</dbReference>
<evidence type="ECO:0000256" key="7">
    <source>
        <dbReference type="ARBA" id="ARBA00023134"/>
    </source>
</evidence>
<keyword evidence="9" id="KW-0449">Lipoprotein</keyword>
<dbReference type="PROSITE" id="PS51420">
    <property type="entry name" value="RHO"/>
    <property type="match status" value="1"/>
</dbReference>
<dbReference type="PROSITE" id="PS51419">
    <property type="entry name" value="RAB"/>
    <property type="match status" value="1"/>
</dbReference>
<accession>A0A6A6NS46</accession>
<evidence type="ECO:0000256" key="2">
    <source>
        <dbReference type="ARBA" id="ARBA00006270"/>
    </source>
</evidence>
<evidence type="ECO:0000256" key="8">
    <source>
        <dbReference type="ARBA" id="ARBA00023136"/>
    </source>
</evidence>
<dbReference type="EMBL" id="MU001692">
    <property type="protein sequence ID" value="KAF2454274.1"/>
    <property type="molecule type" value="Genomic_DNA"/>
</dbReference>
<dbReference type="PROSITE" id="PS51421">
    <property type="entry name" value="RAS"/>
    <property type="match status" value="1"/>
</dbReference>
<keyword evidence="6" id="KW-0653">Protein transport</keyword>
<dbReference type="Proteomes" id="UP000799766">
    <property type="component" value="Unassembled WGS sequence"/>
</dbReference>
<evidence type="ECO:0000256" key="10">
    <source>
        <dbReference type="ARBA" id="ARBA00023289"/>
    </source>
</evidence>
<dbReference type="GO" id="GO:0005768">
    <property type="term" value="C:endosome"/>
    <property type="evidence" value="ECO:0007669"/>
    <property type="project" value="UniProtKB-ARBA"/>
</dbReference>
<keyword evidence="13" id="KW-1185">Reference proteome</keyword>
<dbReference type="SMART" id="SM00176">
    <property type="entry name" value="RAN"/>
    <property type="match status" value="1"/>
</dbReference>
<evidence type="ECO:0000256" key="5">
    <source>
        <dbReference type="ARBA" id="ARBA00022741"/>
    </source>
</evidence>
<dbReference type="FunFam" id="3.40.50.300:FF:000464">
    <property type="entry name" value="GTP-binding protein ypt5"/>
    <property type="match status" value="1"/>
</dbReference>
<sequence length="220" mass="23936">MAARMQQGGRPGGSRFAQFKLVLLGESAVGKVSLVLRFVKDQFDDYRESTIGAAFLTQTIALDESTTVKFEIWDTAGQERYKSLAPMYYRNANCAVVVYDITQASSLDKAKAWVKELQRQANENIIIALAGNKLDLVSADPTKRAIPAEDAAQYAREAGLLFFETSAKTADNVRELFTAIARKLPLDQAGPRSIRSAGHRPGVDLRPESSGTQGASGCNC</sequence>
<evidence type="ECO:0000256" key="11">
    <source>
        <dbReference type="SAM" id="MobiDB-lite"/>
    </source>
</evidence>
<dbReference type="InterPro" id="IPR005225">
    <property type="entry name" value="Small_GTP-bd"/>
</dbReference>
<feature type="region of interest" description="Disordered" evidence="11">
    <location>
        <begin position="190"/>
        <end position="220"/>
    </location>
</feature>
<dbReference type="AlphaFoldDB" id="A0A6A6NS46"/>
<keyword evidence="8" id="KW-0472">Membrane</keyword>
<feature type="compositionally biased region" description="Polar residues" evidence="11">
    <location>
        <begin position="209"/>
        <end position="220"/>
    </location>
</feature>
<name>A0A6A6NS46_9PEZI</name>
<keyword evidence="4" id="KW-1003">Cell membrane</keyword>
<organism evidence="12 13">
    <name type="scientific">Lineolata rhizophorae</name>
    <dbReference type="NCBI Taxonomy" id="578093"/>
    <lineage>
        <taxon>Eukaryota</taxon>
        <taxon>Fungi</taxon>
        <taxon>Dikarya</taxon>
        <taxon>Ascomycota</taxon>
        <taxon>Pezizomycotina</taxon>
        <taxon>Dothideomycetes</taxon>
        <taxon>Dothideomycetes incertae sedis</taxon>
        <taxon>Lineolatales</taxon>
        <taxon>Lineolataceae</taxon>
        <taxon>Lineolata</taxon>
    </lineage>
</organism>
<dbReference type="InterPro" id="IPR001806">
    <property type="entry name" value="Small_GTPase"/>
</dbReference>
<dbReference type="SMART" id="SM00175">
    <property type="entry name" value="RAB"/>
    <property type="match status" value="1"/>
</dbReference>
<dbReference type="PRINTS" id="PR00449">
    <property type="entry name" value="RASTRNSFRMNG"/>
</dbReference>
<dbReference type="GO" id="GO:0005525">
    <property type="term" value="F:GTP binding"/>
    <property type="evidence" value="ECO:0007669"/>
    <property type="project" value="UniProtKB-KW"/>
</dbReference>
<proteinExistence type="inferred from homology"/>
<protein>
    <submittedName>
        <fullName evidence="12">Ras family-domain-containing protein</fullName>
    </submittedName>
</protein>
<reference evidence="12" key="1">
    <citation type="journal article" date="2020" name="Stud. Mycol.">
        <title>101 Dothideomycetes genomes: a test case for predicting lifestyles and emergence of pathogens.</title>
        <authorList>
            <person name="Haridas S."/>
            <person name="Albert R."/>
            <person name="Binder M."/>
            <person name="Bloem J."/>
            <person name="Labutti K."/>
            <person name="Salamov A."/>
            <person name="Andreopoulos B."/>
            <person name="Baker S."/>
            <person name="Barry K."/>
            <person name="Bills G."/>
            <person name="Bluhm B."/>
            <person name="Cannon C."/>
            <person name="Castanera R."/>
            <person name="Culley D."/>
            <person name="Daum C."/>
            <person name="Ezra D."/>
            <person name="Gonzalez J."/>
            <person name="Henrissat B."/>
            <person name="Kuo A."/>
            <person name="Liang C."/>
            <person name="Lipzen A."/>
            <person name="Lutzoni F."/>
            <person name="Magnuson J."/>
            <person name="Mondo S."/>
            <person name="Nolan M."/>
            <person name="Ohm R."/>
            <person name="Pangilinan J."/>
            <person name="Park H.-J."/>
            <person name="Ramirez L."/>
            <person name="Alfaro M."/>
            <person name="Sun H."/>
            <person name="Tritt A."/>
            <person name="Yoshinaga Y."/>
            <person name="Zwiers L.-H."/>
            <person name="Turgeon B."/>
            <person name="Goodwin S."/>
            <person name="Spatafora J."/>
            <person name="Crous P."/>
            <person name="Grigoriev I."/>
        </authorList>
    </citation>
    <scope>NUCLEOTIDE SEQUENCE</scope>
    <source>
        <strain evidence="12">ATCC 16933</strain>
    </source>
</reference>
<evidence type="ECO:0000256" key="3">
    <source>
        <dbReference type="ARBA" id="ARBA00022448"/>
    </source>
</evidence>
<evidence type="ECO:0000256" key="4">
    <source>
        <dbReference type="ARBA" id="ARBA00022475"/>
    </source>
</evidence>
<evidence type="ECO:0000313" key="13">
    <source>
        <dbReference type="Proteomes" id="UP000799766"/>
    </source>
</evidence>
<dbReference type="GO" id="GO:0005886">
    <property type="term" value="C:plasma membrane"/>
    <property type="evidence" value="ECO:0007669"/>
    <property type="project" value="UniProtKB-SubCell"/>
</dbReference>
<dbReference type="SUPFAM" id="SSF52540">
    <property type="entry name" value="P-loop containing nucleoside triphosphate hydrolases"/>
    <property type="match status" value="1"/>
</dbReference>
<keyword evidence="7" id="KW-0342">GTP-binding</keyword>
<dbReference type="Gene3D" id="3.40.50.300">
    <property type="entry name" value="P-loop containing nucleotide triphosphate hydrolases"/>
    <property type="match status" value="1"/>
</dbReference>
<dbReference type="GO" id="GO:0003924">
    <property type="term" value="F:GTPase activity"/>
    <property type="evidence" value="ECO:0007669"/>
    <property type="project" value="InterPro"/>
</dbReference>
<dbReference type="NCBIfam" id="TIGR00231">
    <property type="entry name" value="small_GTP"/>
    <property type="match status" value="1"/>
</dbReference>
<evidence type="ECO:0000256" key="1">
    <source>
        <dbReference type="ARBA" id="ARBA00004342"/>
    </source>
</evidence>
<dbReference type="GO" id="GO:0015031">
    <property type="term" value="P:protein transport"/>
    <property type="evidence" value="ECO:0007669"/>
    <property type="project" value="UniProtKB-KW"/>
</dbReference>
<dbReference type="OrthoDB" id="63533at2759"/>
<gene>
    <name evidence="12" type="ORF">BDY21DRAFT_108282</name>
</gene>
<dbReference type="Pfam" id="PF00071">
    <property type="entry name" value="Ras"/>
    <property type="match status" value="1"/>
</dbReference>
<dbReference type="SMART" id="SM00174">
    <property type="entry name" value="RHO"/>
    <property type="match status" value="1"/>
</dbReference>
<dbReference type="InterPro" id="IPR027417">
    <property type="entry name" value="P-loop_NTPase"/>
</dbReference>
<keyword evidence="5" id="KW-0547">Nucleotide-binding</keyword>
<dbReference type="CDD" id="cd01860">
    <property type="entry name" value="Rab5_related"/>
    <property type="match status" value="1"/>
</dbReference>
<evidence type="ECO:0000256" key="6">
    <source>
        <dbReference type="ARBA" id="ARBA00022927"/>
    </source>
</evidence>
<keyword evidence="3" id="KW-0813">Transport</keyword>
<keyword evidence="10" id="KW-0636">Prenylation</keyword>
<comment type="subcellular location">
    <subcellularLocation>
        <location evidence="1">Cell membrane</location>
        <topology evidence="1">Lipid-anchor</topology>
        <orientation evidence="1">Cytoplasmic side</orientation>
    </subcellularLocation>
</comment>
<comment type="similarity">
    <text evidence="2">Belongs to the small GTPase superfamily. Rab family.</text>
</comment>
<evidence type="ECO:0000256" key="9">
    <source>
        <dbReference type="ARBA" id="ARBA00023288"/>
    </source>
</evidence>